<dbReference type="OrthoDB" id="3514167at2"/>
<reference evidence="5 6" key="1">
    <citation type="submission" date="2019-04" db="EMBL/GenBank/DDBJ databases">
        <title>Herbidospora sp. NEAU-GS14.nov., a novel actinomycete isolated from soil.</title>
        <authorList>
            <person name="Han L."/>
        </authorList>
    </citation>
    <scope>NUCLEOTIDE SEQUENCE [LARGE SCALE GENOMIC DNA]</scope>
    <source>
        <strain evidence="5 6">NEAU-GS14</strain>
    </source>
</reference>
<dbReference type="Gene3D" id="3.40.50.300">
    <property type="entry name" value="P-loop containing nucleotide triphosphate hydrolases"/>
    <property type="match status" value="1"/>
</dbReference>
<sequence length="247" mass="26717">MAYTPGTPVLEDIDLDIAPGEFVTIVGASGSGKSTLLSLVAGLTKPTKGRIALDGRTVGGPGPDRGMAFQSPSLYPWRTVAQNVAFGLETRGFSRQARKERVAWLLDEVGLTEHAGKLPGSLSGGQQQRVSIARALARSPKVLLLDEPFGALDVQTKEDMQLFIRQVWRDLGTTVVMVTHDVEEAVFLGRRVLVLASDPGRVARDLRVEPLGEGLEVKRSAEFLAVRAQVEDLVRREHRAHLAAAHA</sequence>
<evidence type="ECO:0000313" key="5">
    <source>
        <dbReference type="EMBL" id="TKK87046.1"/>
    </source>
</evidence>
<keyword evidence="1" id="KW-0813">Transport</keyword>
<dbReference type="AlphaFoldDB" id="A0A4U3MGT5"/>
<evidence type="ECO:0000256" key="3">
    <source>
        <dbReference type="ARBA" id="ARBA00022840"/>
    </source>
</evidence>
<comment type="caution">
    <text evidence="5">The sequence shown here is derived from an EMBL/GenBank/DDBJ whole genome shotgun (WGS) entry which is preliminary data.</text>
</comment>
<dbReference type="CDD" id="cd03293">
    <property type="entry name" value="ABC_NrtD_SsuB_transporters"/>
    <property type="match status" value="1"/>
</dbReference>
<dbReference type="EMBL" id="SZQA01000018">
    <property type="protein sequence ID" value="TKK87046.1"/>
    <property type="molecule type" value="Genomic_DNA"/>
</dbReference>
<evidence type="ECO:0000256" key="1">
    <source>
        <dbReference type="ARBA" id="ARBA00022448"/>
    </source>
</evidence>
<dbReference type="Proteomes" id="UP000308705">
    <property type="component" value="Unassembled WGS sequence"/>
</dbReference>
<keyword evidence="3 5" id="KW-0067">ATP-binding</keyword>
<gene>
    <name evidence="5" type="ORF">FDA94_19425</name>
</gene>
<dbReference type="PROSITE" id="PS00211">
    <property type="entry name" value="ABC_TRANSPORTER_1"/>
    <property type="match status" value="1"/>
</dbReference>
<dbReference type="InterPro" id="IPR017871">
    <property type="entry name" value="ABC_transporter-like_CS"/>
</dbReference>
<name>A0A4U3MGT5_9ACTN</name>
<protein>
    <submittedName>
        <fullName evidence="5">ABC transporter ATP-binding protein</fullName>
    </submittedName>
</protein>
<evidence type="ECO:0000256" key="2">
    <source>
        <dbReference type="ARBA" id="ARBA00022741"/>
    </source>
</evidence>
<evidence type="ECO:0000313" key="6">
    <source>
        <dbReference type="Proteomes" id="UP000308705"/>
    </source>
</evidence>
<dbReference type="PROSITE" id="PS50893">
    <property type="entry name" value="ABC_TRANSPORTER_2"/>
    <property type="match status" value="1"/>
</dbReference>
<dbReference type="GO" id="GO:0016887">
    <property type="term" value="F:ATP hydrolysis activity"/>
    <property type="evidence" value="ECO:0007669"/>
    <property type="project" value="InterPro"/>
</dbReference>
<dbReference type="SMART" id="SM00382">
    <property type="entry name" value="AAA"/>
    <property type="match status" value="1"/>
</dbReference>
<dbReference type="PANTHER" id="PTHR42788:SF13">
    <property type="entry name" value="ALIPHATIC SULFONATES IMPORT ATP-BINDING PROTEIN SSUB"/>
    <property type="match status" value="1"/>
</dbReference>
<dbReference type="InterPro" id="IPR050166">
    <property type="entry name" value="ABC_transporter_ATP-bind"/>
</dbReference>
<organism evidence="5 6">
    <name type="scientific">Herbidospora galbida</name>
    <dbReference type="NCBI Taxonomy" id="2575442"/>
    <lineage>
        <taxon>Bacteria</taxon>
        <taxon>Bacillati</taxon>
        <taxon>Actinomycetota</taxon>
        <taxon>Actinomycetes</taxon>
        <taxon>Streptosporangiales</taxon>
        <taxon>Streptosporangiaceae</taxon>
        <taxon>Herbidospora</taxon>
    </lineage>
</organism>
<dbReference type="SUPFAM" id="SSF52540">
    <property type="entry name" value="P-loop containing nucleoside triphosphate hydrolases"/>
    <property type="match status" value="1"/>
</dbReference>
<dbReference type="InterPro" id="IPR003439">
    <property type="entry name" value="ABC_transporter-like_ATP-bd"/>
</dbReference>
<keyword evidence="6" id="KW-1185">Reference proteome</keyword>
<accession>A0A4U3MGT5</accession>
<keyword evidence="2" id="KW-0547">Nucleotide-binding</keyword>
<dbReference type="Pfam" id="PF00005">
    <property type="entry name" value="ABC_tran"/>
    <property type="match status" value="1"/>
</dbReference>
<dbReference type="GO" id="GO:0005524">
    <property type="term" value="F:ATP binding"/>
    <property type="evidence" value="ECO:0007669"/>
    <property type="project" value="UniProtKB-KW"/>
</dbReference>
<feature type="domain" description="ABC transporter" evidence="4">
    <location>
        <begin position="1"/>
        <end position="224"/>
    </location>
</feature>
<dbReference type="InterPro" id="IPR003593">
    <property type="entry name" value="AAA+_ATPase"/>
</dbReference>
<evidence type="ECO:0000259" key="4">
    <source>
        <dbReference type="PROSITE" id="PS50893"/>
    </source>
</evidence>
<proteinExistence type="predicted"/>
<dbReference type="PANTHER" id="PTHR42788">
    <property type="entry name" value="TAURINE IMPORT ATP-BINDING PROTEIN-RELATED"/>
    <property type="match status" value="1"/>
</dbReference>
<dbReference type="InterPro" id="IPR027417">
    <property type="entry name" value="P-loop_NTPase"/>
</dbReference>